<evidence type="ECO:0000259" key="5">
    <source>
        <dbReference type="PROSITE" id="PS51935"/>
    </source>
</evidence>
<name>A0A6J7WV90_9CAUD</name>
<comment type="similarity">
    <text evidence="1">Belongs to the peptidase C40 family.</text>
</comment>
<evidence type="ECO:0000256" key="3">
    <source>
        <dbReference type="ARBA" id="ARBA00022801"/>
    </source>
</evidence>
<reference evidence="6" key="1">
    <citation type="submission" date="2020-05" db="EMBL/GenBank/DDBJ databases">
        <authorList>
            <person name="Chiriac C."/>
            <person name="Salcher M."/>
            <person name="Ghai R."/>
            <person name="Kavagutti S V."/>
        </authorList>
    </citation>
    <scope>NUCLEOTIDE SEQUENCE</scope>
</reference>
<evidence type="ECO:0000313" key="6">
    <source>
        <dbReference type="EMBL" id="CAB5221660.1"/>
    </source>
</evidence>
<feature type="domain" description="NlpC/P60" evidence="5">
    <location>
        <begin position="39"/>
        <end position="156"/>
    </location>
</feature>
<dbReference type="PANTHER" id="PTHR47053:SF1">
    <property type="entry name" value="MUREIN DD-ENDOPEPTIDASE MEPH-RELATED"/>
    <property type="match status" value="1"/>
</dbReference>
<dbReference type="Pfam" id="PF00877">
    <property type="entry name" value="NLPC_P60"/>
    <property type="match status" value="1"/>
</dbReference>
<evidence type="ECO:0000256" key="2">
    <source>
        <dbReference type="ARBA" id="ARBA00022670"/>
    </source>
</evidence>
<dbReference type="EMBL" id="LR798295">
    <property type="protein sequence ID" value="CAB5221660.1"/>
    <property type="molecule type" value="Genomic_DNA"/>
</dbReference>
<keyword evidence="2" id="KW-0645">Protease</keyword>
<sequence length="156" mass="16870">MKTAIVLITAIMFWGTGTPPALATNDRTDQAASRSGARTMVGLNALTLAKDYVGTRYCKGGISPRCFDCSGLIKYVYSKQGVKLPGFVSGQMKAATIIPKSSAQPGDLVFFVTKSGYPYHVGIYMGNNEILHSPKPGRKVRVETIWSSRVRFGTIS</sequence>
<evidence type="ECO:0000256" key="4">
    <source>
        <dbReference type="ARBA" id="ARBA00022807"/>
    </source>
</evidence>
<gene>
    <name evidence="6" type="ORF">UFOVP359_5</name>
</gene>
<dbReference type="InterPro" id="IPR000064">
    <property type="entry name" value="NLP_P60_dom"/>
</dbReference>
<keyword evidence="4" id="KW-0788">Thiol protease</keyword>
<dbReference type="GO" id="GO:0006508">
    <property type="term" value="P:proteolysis"/>
    <property type="evidence" value="ECO:0007669"/>
    <property type="project" value="UniProtKB-KW"/>
</dbReference>
<dbReference type="SUPFAM" id="SSF54001">
    <property type="entry name" value="Cysteine proteinases"/>
    <property type="match status" value="1"/>
</dbReference>
<evidence type="ECO:0000256" key="1">
    <source>
        <dbReference type="ARBA" id="ARBA00007074"/>
    </source>
</evidence>
<dbReference type="InterPro" id="IPR038765">
    <property type="entry name" value="Papain-like_cys_pep_sf"/>
</dbReference>
<dbReference type="InterPro" id="IPR051202">
    <property type="entry name" value="Peptidase_C40"/>
</dbReference>
<dbReference type="PANTHER" id="PTHR47053">
    <property type="entry name" value="MUREIN DD-ENDOPEPTIDASE MEPH-RELATED"/>
    <property type="match status" value="1"/>
</dbReference>
<keyword evidence="3" id="KW-0378">Hydrolase</keyword>
<organism evidence="6">
    <name type="scientific">uncultured Caudovirales phage</name>
    <dbReference type="NCBI Taxonomy" id="2100421"/>
    <lineage>
        <taxon>Viruses</taxon>
        <taxon>Duplodnaviria</taxon>
        <taxon>Heunggongvirae</taxon>
        <taxon>Uroviricota</taxon>
        <taxon>Caudoviricetes</taxon>
        <taxon>Peduoviridae</taxon>
        <taxon>Maltschvirus</taxon>
        <taxon>Maltschvirus maltsch</taxon>
    </lineage>
</organism>
<proteinExistence type="inferred from homology"/>
<dbReference type="Gene3D" id="3.90.1720.10">
    <property type="entry name" value="endopeptidase domain like (from Nostoc punctiforme)"/>
    <property type="match status" value="1"/>
</dbReference>
<protein>
    <submittedName>
        <fullName evidence="6">Endopeptidase, NLPC/P60 domain containing protein</fullName>
    </submittedName>
</protein>
<dbReference type="PROSITE" id="PS51935">
    <property type="entry name" value="NLPC_P60"/>
    <property type="match status" value="1"/>
</dbReference>
<dbReference type="GO" id="GO:0008234">
    <property type="term" value="F:cysteine-type peptidase activity"/>
    <property type="evidence" value="ECO:0007669"/>
    <property type="project" value="UniProtKB-KW"/>
</dbReference>
<dbReference type="GO" id="GO:0001897">
    <property type="term" value="P:symbiont-mediated cytolysis of host cell"/>
    <property type="evidence" value="ECO:0007669"/>
    <property type="project" value="UniProtKB-ARBA"/>
</dbReference>
<accession>A0A6J7WV90</accession>